<dbReference type="GO" id="GO:0016020">
    <property type="term" value="C:membrane"/>
    <property type="evidence" value="ECO:0007669"/>
    <property type="project" value="UniProtKB-SubCell"/>
</dbReference>
<dbReference type="PANTHER" id="PTHR23504">
    <property type="entry name" value="MAJOR FACILITATOR SUPERFAMILY DOMAIN-CONTAINING PROTEIN 10"/>
    <property type="match status" value="1"/>
</dbReference>
<dbReference type="PANTHER" id="PTHR23504:SF15">
    <property type="entry name" value="MAJOR FACILITATOR SUPERFAMILY (MFS) PROFILE DOMAIN-CONTAINING PROTEIN"/>
    <property type="match status" value="1"/>
</dbReference>
<dbReference type="InterPro" id="IPR020846">
    <property type="entry name" value="MFS_dom"/>
</dbReference>
<keyword evidence="4 7" id="KW-1133">Transmembrane helix</keyword>
<feature type="region of interest" description="Disordered" evidence="6">
    <location>
        <begin position="256"/>
        <end position="296"/>
    </location>
</feature>
<reference evidence="9" key="1">
    <citation type="journal article" date="2019" name="Front. Microbiol.">
        <title>An Overview of Genes From Cyberlindnera americana, a Symbiont Yeast Isolated From the Gut of the Bark Beetle Dendroctonus rhizophagus (Curculionidae: Scolytinae), Involved in the Detoxification Process Using Genome and Transcriptome Data.</title>
        <authorList>
            <person name="Soto-Robles L.V."/>
            <person name="Torres-Banda V."/>
            <person name="Rivera-Orduna F.N."/>
            <person name="Curiel-Quesada E."/>
            <person name="Hidalgo-Lara M.E."/>
            <person name="Zuniga G."/>
        </authorList>
    </citation>
    <scope>NUCLEOTIDE SEQUENCE</scope>
    <source>
        <strain evidence="9">ChDrAdgY46</strain>
    </source>
</reference>
<evidence type="ECO:0000256" key="1">
    <source>
        <dbReference type="ARBA" id="ARBA00004141"/>
    </source>
</evidence>
<feature type="transmembrane region" description="Helical" evidence="7">
    <location>
        <begin position="90"/>
        <end position="109"/>
    </location>
</feature>
<dbReference type="InterPro" id="IPR036259">
    <property type="entry name" value="MFS_trans_sf"/>
</dbReference>
<protein>
    <submittedName>
        <fullName evidence="9">MFS transporter</fullName>
    </submittedName>
</protein>
<feature type="compositionally biased region" description="Basic and acidic residues" evidence="6">
    <location>
        <begin position="278"/>
        <end position="291"/>
    </location>
</feature>
<feature type="transmembrane region" description="Helical" evidence="7">
    <location>
        <begin position="303"/>
        <end position="324"/>
    </location>
</feature>
<comment type="subcellular location">
    <subcellularLocation>
        <location evidence="1">Membrane</location>
        <topology evidence="1">Multi-pass membrane protein</topology>
    </subcellularLocation>
</comment>
<evidence type="ECO:0000259" key="8">
    <source>
        <dbReference type="PROSITE" id="PS50850"/>
    </source>
</evidence>
<dbReference type="InterPro" id="IPR011701">
    <property type="entry name" value="MFS"/>
</dbReference>
<dbReference type="SUPFAM" id="SSF103473">
    <property type="entry name" value="MFS general substrate transporter"/>
    <property type="match status" value="1"/>
</dbReference>
<feature type="transmembrane region" description="Helical" evidence="7">
    <location>
        <begin position="366"/>
        <end position="386"/>
    </location>
</feature>
<accession>A0A5P8N8J8</accession>
<evidence type="ECO:0000256" key="2">
    <source>
        <dbReference type="ARBA" id="ARBA00022448"/>
    </source>
</evidence>
<feature type="transmembrane region" description="Helical" evidence="7">
    <location>
        <begin position="421"/>
        <end position="442"/>
    </location>
</feature>
<evidence type="ECO:0000256" key="3">
    <source>
        <dbReference type="ARBA" id="ARBA00022692"/>
    </source>
</evidence>
<feature type="transmembrane region" description="Helical" evidence="7">
    <location>
        <begin position="492"/>
        <end position="510"/>
    </location>
</feature>
<feature type="transmembrane region" description="Helical" evidence="7">
    <location>
        <begin position="147"/>
        <end position="170"/>
    </location>
</feature>
<keyword evidence="2" id="KW-0813">Transport</keyword>
<dbReference type="GO" id="GO:0022857">
    <property type="term" value="F:transmembrane transporter activity"/>
    <property type="evidence" value="ECO:0007669"/>
    <property type="project" value="InterPro"/>
</dbReference>
<dbReference type="EMBL" id="MK890629">
    <property type="protein sequence ID" value="QFR37134.1"/>
    <property type="molecule type" value="Genomic_DNA"/>
</dbReference>
<feature type="transmembrane region" description="Helical" evidence="7">
    <location>
        <begin position="398"/>
        <end position="415"/>
    </location>
</feature>
<feature type="compositionally biased region" description="Polar residues" evidence="6">
    <location>
        <begin position="264"/>
        <end position="277"/>
    </location>
</feature>
<gene>
    <name evidence="9" type="ORF">g3602</name>
</gene>
<feature type="transmembrane region" description="Helical" evidence="7">
    <location>
        <begin position="20"/>
        <end position="44"/>
    </location>
</feature>
<name>A0A5P8N8J8_9ASCO</name>
<dbReference type="PROSITE" id="PS50850">
    <property type="entry name" value="MFS"/>
    <property type="match status" value="1"/>
</dbReference>
<evidence type="ECO:0000256" key="6">
    <source>
        <dbReference type="SAM" id="MobiDB-lite"/>
    </source>
</evidence>
<keyword evidence="5 7" id="KW-0472">Membrane</keyword>
<evidence type="ECO:0000313" key="9">
    <source>
        <dbReference type="EMBL" id="QFR37134.1"/>
    </source>
</evidence>
<keyword evidence="3 7" id="KW-0812">Transmembrane</keyword>
<feature type="transmembrane region" description="Helical" evidence="7">
    <location>
        <begin position="59"/>
        <end position="78"/>
    </location>
</feature>
<evidence type="ECO:0000256" key="7">
    <source>
        <dbReference type="SAM" id="Phobius"/>
    </source>
</evidence>
<sequence>MSSPTSFKEQMDGFPWAQILVISVVRLAEPIAFSSLFTYVYYMVKDLGVAETKAEVSKYAGFLASSFAFCQVLTAVFWGKFADKHGRKPTVIMGLTGSMISILLFGFSTTYPMAIFSRCLMGLVNGNVGVIRTMLGEIAQEKKHQALAFAVMPLLWSLGSVIGPLIGGFLSGKETSIGFMKNFVERFPYSRPNIVIAFILLISILTALFFMEETHYKYQYRHDPFLDIGDRFLSRKFGIPTKTRGWSIQIDEENGDSVPLRDLSTAQSDSEPSSPSQKKADETISTKRVTENDEPEETNLKEILTVPVIAAVVSTFLISAHCVVSDEFVPVFLSSPIVRDSEGHLVSHGLFKIAGGLSYSSQDTGALLSSTGMIIVVFTILALPYINRKMDTLTIYKWFSLPLPFIYFLFPYVVLLADSPMLAKVVVYFLSAARSMCVNLLFPQLNFIVHCCAPPRQRAFVNGISISFGSAARCIAPFIWGFIMSFGLSHEIGWISWWALSLVGVVCLYYSKNLSADEVEDTVRLDH</sequence>
<dbReference type="Gene3D" id="1.20.1250.20">
    <property type="entry name" value="MFS general substrate transporter like domains"/>
    <property type="match status" value="1"/>
</dbReference>
<evidence type="ECO:0000256" key="4">
    <source>
        <dbReference type="ARBA" id="ARBA00022989"/>
    </source>
</evidence>
<dbReference type="CDD" id="cd17330">
    <property type="entry name" value="MFS_SLC46_TetA_like"/>
    <property type="match status" value="1"/>
</dbReference>
<feature type="transmembrane region" description="Helical" evidence="7">
    <location>
        <begin position="463"/>
        <end position="486"/>
    </location>
</feature>
<dbReference type="Pfam" id="PF07690">
    <property type="entry name" value="MFS_1"/>
    <property type="match status" value="1"/>
</dbReference>
<feature type="domain" description="Major facilitator superfamily (MFS) profile" evidence="8">
    <location>
        <begin position="18"/>
        <end position="516"/>
    </location>
</feature>
<evidence type="ECO:0000256" key="5">
    <source>
        <dbReference type="ARBA" id="ARBA00023136"/>
    </source>
</evidence>
<organism evidence="9">
    <name type="scientific">Cyberlindnera americana</name>
    <dbReference type="NCBI Taxonomy" id="36016"/>
    <lineage>
        <taxon>Eukaryota</taxon>
        <taxon>Fungi</taxon>
        <taxon>Dikarya</taxon>
        <taxon>Ascomycota</taxon>
        <taxon>Saccharomycotina</taxon>
        <taxon>Saccharomycetes</taxon>
        <taxon>Phaffomycetales</taxon>
        <taxon>Phaffomycetaceae</taxon>
        <taxon>Cyberlindnera</taxon>
    </lineage>
</organism>
<feature type="transmembrane region" description="Helical" evidence="7">
    <location>
        <begin position="190"/>
        <end position="211"/>
    </location>
</feature>
<proteinExistence type="predicted"/>
<dbReference type="AlphaFoldDB" id="A0A5P8N8J8"/>